<dbReference type="Pfam" id="PF12730">
    <property type="entry name" value="ABC2_membrane_4"/>
    <property type="match status" value="1"/>
</dbReference>
<keyword evidence="1" id="KW-1133">Transmembrane helix</keyword>
<sequence length="247" mass="28185">MRALLKLIETEVLKLRRRKMVWLMLLASLIMPFMAFLLFNYRGDTGVEPIEFYKWSAFGYTLFIILPVILGIFCTMLIHEEKQSDLLKQLWIVPVGKLEYFFSKFSVMLIYSVGFMLFTAIASILFSVLPGYVSFEWESVLYLLERCLEIGVLTALAMLPVLAIAVSRKGYIFPVCITLVYAFCGFIFMSINMYLLPLTSMAVIVMRNKDIPGIAFSQTINIPMAFLCICIWGIAAVLLAKIALKEK</sequence>
<gene>
    <name evidence="2" type="ORF">O991_02548</name>
</gene>
<feature type="transmembrane region" description="Helical" evidence="1">
    <location>
        <begin position="107"/>
        <end position="128"/>
    </location>
</feature>
<accession>A0AAV3KZI1</accession>
<feature type="transmembrane region" description="Helical" evidence="1">
    <location>
        <begin position="179"/>
        <end position="204"/>
    </location>
</feature>
<evidence type="ECO:0000313" key="2">
    <source>
        <dbReference type="EMBL" id="ERT48516.1"/>
    </source>
</evidence>
<protein>
    <recommendedName>
        <fullName evidence="4">ABC transporter permease</fullName>
    </recommendedName>
</protein>
<dbReference type="AlphaFoldDB" id="A0AAV3KZI1"/>
<feature type="transmembrane region" description="Helical" evidence="1">
    <location>
        <begin position="224"/>
        <end position="244"/>
    </location>
</feature>
<reference evidence="2 3" key="1">
    <citation type="submission" date="2013-09" db="EMBL/GenBank/DDBJ databases">
        <title>The Genome Sequence of Enterococcus faecium 10/96A.</title>
        <authorList>
            <consortium name="The Broad Institute Genome Sequencing Platform"/>
            <consortium name="The Broad Institute Genome Sequencing Center for Infectious Disease"/>
            <person name="Earl A.M."/>
            <person name="Gilmore M.S."/>
            <person name="Lebreton F."/>
            <person name="Courvalin P."/>
            <person name="Walker B."/>
            <person name="Young S.K."/>
            <person name="Zeng Q."/>
            <person name="Gargeya S."/>
            <person name="Fitzgerald M."/>
            <person name="Haas B."/>
            <person name="Abouelleil A."/>
            <person name="Alvarado L."/>
            <person name="Arachchi H.M."/>
            <person name="Berlin A.M."/>
            <person name="Chapman S.B."/>
            <person name="Dewar J."/>
            <person name="Goldberg J."/>
            <person name="Griggs A."/>
            <person name="Gujja S."/>
            <person name="Hansen M."/>
            <person name="Howarth C."/>
            <person name="Imamovic A."/>
            <person name="Larimer J."/>
            <person name="McCowan C."/>
            <person name="Murphy C."/>
            <person name="Neiman D."/>
            <person name="Pearson M."/>
            <person name="Priest M."/>
            <person name="Roberts A."/>
            <person name="Saif S."/>
            <person name="Shea T."/>
            <person name="Sisk P."/>
            <person name="Sykes S."/>
            <person name="Wortman J."/>
            <person name="Nusbaum C."/>
            <person name="Birren B."/>
        </authorList>
    </citation>
    <scope>NUCLEOTIDE SEQUENCE [LARGE SCALE GENOMIC DNA]</scope>
    <source>
        <strain evidence="2 3">10/96A</strain>
    </source>
</reference>
<organism evidence="2 3">
    <name type="scientific">Enterococcus faecium 10/96A</name>
    <dbReference type="NCBI Taxonomy" id="1391465"/>
    <lineage>
        <taxon>Bacteria</taxon>
        <taxon>Bacillati</taxon>
        <taxon>Bacillota</taxon>
        <taxon>Bacilli</taxon>
        <taxon>Lactobacillales</taxon>
        <taxon>Enterococcaceae</taxon>
        <taxon>Enterococcus</taxon>
    </lineage>
</organism>
<dbReference type="RefSeq" id="WP_023043126.1">
    <property type="nucleotide sequence ID" value="NZ_KI518290.1"/>
</dbReference>
<feature type="transmembrane region" description="Helical" evidence="1">
    <location>
        <begin position="59"/>
        <end position="78"/>
    </location>
</feature>
<name>A0AAV3KZI1_ENTFC</name>
<keyword evidence="1" id="KW-0812">Transmembrane</keyword>
<comment type="caution">
    <text evidence="2">The sequence shown here is derived from an EMBL/GenBank/DDBJ whole genome shotgun (WGS) entry which is preliminary data.</text>
</comment>
<keyword evidence="1" id="KW-0472">Membrane</keyword>
<dbReference type="EMBL" id="AXOL01000069">
    <property type="protein sequence ID" value="ERT48516.1"/>
    <property type="molecule type" value="Genomic_DNA"/>
</dbReference>
<evidence type="ECO:0000313" key="3">
    <source>
        <dbReference type="Proteomes" id="UP000017126"/>
    </source>
</evidence>
<dbReference type="PANTHER" id="PTHR37305">
    <property type="entry name" value="INTEGRAL MEMBRANE PROTEIN-RELATED"/>
    <property type="match status" value="1"/>
</dbReference>
<evidence type="ECO:0000256" key="1">
    <source>
        <dbReference type="SAM" id="Phobius"/>
    </source>
</evidence>
<evidence type="ECO:0008006" key="4">
    <source>
        <dbReference type="Google" id="ProtNLM"/>
    </source>
</evidence>
<feature type="transmembrane region" description="Helical" evidence="1">
    <location>
        <begin position="148"/>
        <end position="167"/>
    </location>
</feature>
<feature type="transmembrane region" description="Helical" evidence="1">
    <location>
        <begin position="21"/>
        <end position="39"/>
    </location>
</feature>
<proteinExistence type="predicted"/>
<dbReference type="PANTHER" id="PTHR37305:SF1">
    <property type="entry name" value="MEMBRANE PROTEIN"/>
    <property type="match status" value="1"/>
</dbReference>
<dbReference type="Proteomes" id="UP000017126">
    <property type="component" value="Unassembled WGS sequence"/>
</dbReference>